<protein>
    <recommendedName>
        <fullName evidence="4">MORN repeat protein</fullName>
    </recommendedName>
</protein>
<organism evidence="3">
    <name type="scientific">viral metagenome</name>
    <dbReference type="NCBI Taxonomy" id="1070528"/>
    <lineage>
        <taxon>unclassified sequences</taxon>
        <taxon>metagenomes</taxon>
        <taxon>organismal metagenomes</taxon>
    </lineage>
</organism>
<feature type="transmembrane region" description="Helical" evidence="2">
    <location>
        <begin position="31"/>
        <end position="48"/>
    </location>
</feature>
<keyword evidence="2" id="KW-1133">Transmembrane helix</keyword>
<dbReference type="InterPro" id="IPR003409">
    <property type="entry name" value="MORN"/>
</dbReference>
<keyword evidence="1" id="KW-0677">Repeat</keyword>
<name>A0A6C0ERS7_9ZZZZ</name>
<evidence type="ECO:0000256" key="1">
    <source>
        <dbReference type="ARBA" id="ARBA00022737"/>
    </source>
</evidence>
<dbReference type="EMBL" id="MN738926">
    <property type="protein sequence ID" value="QHT31894.1"/>
    <property type="molecule type" value="Genomic_DNA"/>
</dbReference>
<dbReference type="Gene3D" id="2.20.110.10">
    <property type="entry name" value="Histone H3 K4-specific methyltransferase SET7/9 N-terminal domain"/>
    <property type="match status" value="1"/>
</dbReference>
<evidence type="ECO:0000256" key="2">
    <source>
        <dbReference type="SAM" id="Phobius"/>
    </source>
</evidence>
<evidence type="ECO:0008006" key="4">
    <source>
        <dbReference type="Google" id="ProtNLM"/>
    </source>
</evidence>
<keyword evidence="2" id="KW-0472">Membrane</keyword>
<accession>A0A6C0ERS7</accession>
<sequence>MCKKLIQLLYNLFDINRQTGTSYKMKSVFEFVFYVIMAMIFYYNFYGYENKNKISQIKNYVEEIEKFKNHLFKYEIAKEQFNINCNQTLYSIGTMKCGMINYQGDLIYGYKNGCGTLYYPNGHSYEGLWENDTENGFGMYIDNRDNVLVSGNKKNGKYHGLVKFHIDVVSNNNTIQNFHCLFSHGICSDCYVEYNKTIRHVMNKDVLNLCTF</sequence>
<dbReference type="AlphaFoldDB" id="A0A6C0ERS7"/>
<dbReference type="SUPFAM" id="SSF82185">
    <property type="entry name" value="Histone H3 K4-specific methyltransferase SET7/9 N-terminal domain"/>
    <property type="match status" value="1"/>
</dbReference>
<reference evidence="3" key="1">
    <citation type="journal article" date="2020" name="Nature">
        <title>Giant virus diversity and host interactions through global metagenomics.</title>
        <authorList>
            <person name="Schulz F."/>
            <person name="Roux S."/>
            <person name="Paez-Espino D."/>
            <person name="Jungbluth S."/>
            <person name="Walsh D.A."/>
            <person name="Denef V.J."/>
            <person name="McMahon K.D."/>
            <person name="Konstantinidis K.T."/>
            <person name="Eloe-Fadrosh E.A."/>
            <person name="Kyrpides N.C."/>
            <person name="Woyke T."/>
        </authorList>
    </citation>
    <scope>NUCLEOTIDE SEQUENCE</scope>
    <source>
        <strain evidence="3">GVMAG-M-3300009155-48</strain>
    </source>
</reference>
<dbReference type="Pfam" id="PF02493">
    <property type="entry name" value="MORN"/>
    <property type="match status" value="2"/>
</dbReference>
<proteinExistence type="predicted"/>
<keyword evidence="2" id="KW-0812">Transmembrane</keyword>
<evidence type="ECO:0000313" key="3">
    <source>
        <dbReference type="EMBL" id="QHT31894.1"/>
    </source>
</evidence>